<dbReference type="InterPro" id="IPR011990">
    <property type="entry name" value="TPR-like_helical_dom_sf"/>
</dbReference>
<gene>
    <name evidence="5" type="ORF">AT746_03930</name>
</gene>
<dbReference type="Proteomes" id="UP000068447">
    <property type="component" value="Chromosome"/>
</dbReference>
<dbReference type="Pfam" id="PF14559">
    <property type="entry name" value="TPR_19"/>
    <property type="match status" value="2"/>
</dbReference>
<proteinExistence type="predicted"/>
<dbReference type="EMBL" id="CP013650">
    <property type="protein sequence ID" value="ALS97503.1"/>
    <property type="molecule type" value="Genomic_DNA"/>
</dbReference>
<feature type="domain" description="Cytochrome c-type biogenesis protein H TPR" evidence="4">
    <location>
        <begin position="164"/>
        <end position="280"/>
    </location>
</feature>
<feature type="repeat" description="TPR" evidence="3">
    <location>
        <begin position="590"/>
        <end position="623"/>
    </location>
</feature>
<feature type="repeat" description="TPR" evidence="3">
    <location>
        <begin position="454"/>
        <end position="487"/>
    </location>
</feature>
<evidence type="ECO:0000256" key="1">
    <source>
        <dbReference type="ARBA" id="ARBA00022737"/>
    </source>
</evidence>
<dbReference type="PROSITE" id="PS50005">
    <property type="entry name" value="TPR"/>
    <property type="match status" value="5"/>
</dbReference>
<sequence length="905" mass="102007">MSFSLALVACSQQSGEQHLEKARGYVADKDYPAAVIELKSALQKSPQLAAARFELGRIYVKQQQFQQAEKELNRAMEYGYPEEEVIPLLSRAYQKTGADVALSKLKNQYAGLSEEEAAEVGFYKLESLVRLERTDDARSLIEQIKSYDTDSPYKSLALTYSYLLDEEVDRAKLQLQEVLNNHPDQPDALTLLGRLYVSEGNRDGAIDAYKQYYAAYPDDHQVSFMLARLLTDAGRTEEAEPIVDKLLKISDTNPLLNQLKGLSRASDGDHKEALKYTEKALMNKGTDPGMRLAAGYSAFQLGDFSTAVQHLSHVASDLPSNHPGLRLLAASQIQLGLTDEAGETLRRLEEVSDQEAQLFSAAGFEMLKEGNIKGAQEMVARSQGLSDSATDLTRLGVLQLSLNDVKGILNLEQALEQEPEQDTTRATLATAYLVTEQYDKAMQLAQEWKEQGDVQGYLLAGTVLRRQGENEQARAEFEQAGQMAPEDPKVRLALIDLALAENNTEQAITSLQQLLDEHPAQIPALSRYFDLMHRQEQSDEGISRIRKGLNSQPDNLQLKILLAHAQLLTGKPEESIKLLVQENADKDLPVKYWDILGQSYLRSNKIKEAINHYDAWLEEHPHNLKAIMGKLFLLDIQNQFEQGLELSKEVMSRYPDDVRLLSVYTHFLLMTGDFEEGRKRFDTLPAKVKASPLGRGLHGRLLAGEGKCAEALPNIQAAYEDKPNYRHLSLAVRCLNQLDKRDESYQLLSEHAERMPQDQASLMMLAEREIPRDMNKAAERYKQVLELNDSNYLALNNLAYLQMKLGNLDDALDKAQRALAQRPEDPAVLDTVAQVLIARKNLSEAEKYLARAAENNNAADEIYLNYVELLFERGRTELAKRKLEQREYRQESAIKRADELKQKHQ</sequence>
<dbReference type="PANTHER" id="PTHR45586">
    <property type="entry name" value="TPR REPEAT-CONTAINING PROTEIN PA4667"/>
    <property type="match status" value="1"/>
</dbReference>
<dbReference type="SUPFAM" id="SSF48452">
    <property type="entry name" value="TPR-like"/>
    <property type="match status" value="4"/>
</dbReference>
<name>A0A0U3ATU9_9ALTE</name>
<evidence type="ECO:0000259" key="4">
    <source>
        <dbReference type="Pfam" id="PF23914"/>
    </source>
</evidence>
<evidence type="ECO:0000313" key="6">
    <source>
        <dbReference type="Proteomes" id="UP000068447"/>
    </source>
</evidence>
<keyword evidence="6" id="KW-1185">Reference proteome</keyword>
<feature type="repeat" description="TPR" evidence="3">
    <location>
        <begin position="49"/>
        <end position="82"/>
    </location>
</feature>
<dbReference type="InterPro" id="IPR019734">
    <property type="entry name" value="TPR_rpt"/>
</dbReference>
<evidence type="ECO:0000256" key="3">
    <source>
        <dbReference type="PROSITE-ProRule" id="PRU00339"/>
    </source>
</evidence>
<feature type="repeat" description="TPR" evidence="3">
    <location>
        <begin position="792"/>
        <end position="825"/>
    </location>
</feature>
<dbReference type="Pfam" id="PF23914">
    <property type="entry name" value="TPR_CcmH_CycH"/>
    <property type="match status" value="1"/>
</dbReference>
<evidence type="ECO:0000313" key="5">
    <source>
        <dbReference type="EMBL" id="ALS97503.1"/>
    </source>
</evidence>
<keyword evidence="1" id="KW-0677">Repeat</keyword>
<accession>A0A0U3ATU9</accession>
<reference evidence="5 6" key="1">
    <citation type="submission" date="2015-12" db="EMBL/GenBank/DDBJ databases">
        <title>Complete genome of Lacimicrobium alkaliphilum KCTC 32984.</title>
        <authorList>
            <person name="Kim S.-G."/>
            <person name="Lee Y.-J."/>
        </authorList>
    </citation>
    <scope>NUCLEOTIDE SEQUENCE [LARGE SCALE GENOMIC DNA]</scope>
    <source>
        <strain evidence="5 6">YelD216</strain>
    </source>
</reference>
<organism evidence="5 6">
    <name type="scientific">Lacimicrobium alkaliphilum</name>
    <dbReference type="NCBI Taxonomy" id="1526571"/>
    <lineage>
        <taxon>Bacteria</taxon>
        <taxon>Pseudomonadati</taxon>
        <taxon>Pseudomonadota</taxon>
        <taxon>Gammaproteobacteria</taxon>
        <taxon>Alteromonadales</taxon>
        <taxon>Alteromonadaceae</taxon>
        <taxon>Lacimicrobium</taxon>
    </lineage>
</organism>
<dbReference type="PANTHER" id="PTHR45586:SF1">
    <property type="entry name" value="LIPOPOLYSACCHARIDE ASSEMBLY PROTEIN B"/>
    <property type="match status" value="1"/>
</dbReference>
<keyword evidence="2 3" id="KW-0802">TPR repeat</keyword>
<dbReference type="Pfam" id="PF13432">
    <property type="entry name" value="TPR_16"/>
    <property type="match status" value="1"/>
</dbReference>
<dbReference type="InterPro" id="IPR056413">
    <property type="entry name" value="TPR_CcmH_CycH"/>
</dbReference>
<feature type="repeat" description="TPR" evidence="3">
    <location>
        <begin position="186"/>
        <end position="219"/>
    </location>
</feature>
<evidence type="ECO:0000256" key="2">
    <source>
        <dbReference type="ARBA" id="ARBA00022803"/>
    </source>
</evidence>
<dbReference type="STRING" id="1526571.AT746_03930"/>
<dbReference type="KEGG" id="lal:AT746_03930"/>
<dbReference type="SMART" id="SM00028">
    <property type="entry name" value="TPR"/>
    <property type="match status" value="11"/>
</dbReference>
<dbReference type="InterPro" id="IPR051012">
    <property type="entry name" value="CellSynth/LPSAsmb/PSIAsmb"/>
</dbReference>
<dbReference type="InterPro" id="IPR014266">
    <property type="entry name" value="PEP-CTERM_TPR_PrsT"/>
</dbReference>
<protein>
    <recommendedName>
        <fullName evidence="4">Cytochrome c-type biogenesis protein H TPR domain-containing protein</fullName>
    </recommendedName>
</protein>
<dbReference type="AlphaFoldDB" id="A0A0U3ATU9"/>
<dbReference type="NCBIfam" id="TIGR02917">
    <property type="entry name" value="PEP_TPR_lipo"/>
    <property type="match status" value="1"/>
</dbReference>
<dbReference type="Gene3D" id="1.25.40.10">
    <property type="entry name" value="Tetratricopeptide repeat domain"/>
    <property type="match status" value="6"/>
</dbReference>